<dbReference type="VEuPathDB" id="GiardiaDB:GMRT_15308"/>
<reference evidence="2 3" key="1">
    <citation type="submission" date="2019-05" db="EMBL/GenBank/DDBJ databases">
        <title>The compact genome of Giardia muris reveals important steps in the evolution of intestinal protozoan parasites.</title>
        <authorList>
            <person name="Xu F."/>
            <person name="Jimenez-Gonzalez A."/>
            <person name="Einarsson E."/>
            <person name="Astvaldsson A."/>
            <person name="Peirasmaki D."/>
            <person name="Eckmann L."/>
            <person name="Andersson J.O."/>
            <person name="Svard S.G."/>
            <person name="Jerlstrom-Hultqvist J."/>
        </authorList>
    </citation>
    <scope>NUCLEOTIDE SEQUENCE [LARGE SCALE GENOMIC DNA]</scope>
    <source>
        <strain evidence="2 3">Roberts-Thomson</strain>
    </source>
</reference>
<dbReference type="EMBL" id="VDLU01000002">
    <property type="protein sequence ID" value="TNJ28888.1"/>
    <property type="molecule type" value="Genomic_DNA"/>
</dbReference>
<feature type="compositionally biased region" description="Low complexity" evidence="1">
    <location>
        <begin position="136"/>
        <end position="154"/>
    </location>
</feature>
<accession>A0A4Z1SZJ4</accession>
<name>A0A4Z1SZJ4_GIAMU</name>
<dbReference type="OrthoDB" id="10259054at2759"/>
<feature type="compositionally biased region" description="Low complexity" evidence="1">
    <location>
        <begin position="89"/>
        <end position="100"/>
    </location>
</feature>
<feature type="compositionally biased region" description="Low complexity" evidence="1">
    <location>
        <begin position="43"/>
        <end position="66"/>
    </location>
</feature>
<evidence type="ECO:0000256" key="1">
    <source>
        <dbReference type="SAM" id="MobiDB-lite"/>
    </source>
</evidence>
<evidence type="ECO:0000313" key="3">
    <source>
        <dbReference type="Proteomes" id="UP000315496"/>
    </source>
</evidence>
<gene>
    <name evidence="2" type="ORF">GMRT_15308</name>
</gene>
<dbReference type="Proteomes" id="UP000315496">
    <property type="component" value="Chromosome 2"/>
</dbReference>
<keyword evidence="3" id="KW-1185">Reference proteome</keyword>
<comment type="caution">
    <text evidence="2">The sequence shown here is derived from an EMBL/GenBank/DDBJ whole genome shotgun (WGS) entry which is preliminary data.</text>
</comment>
<feature type="compositionally biased region" description="Basic and acidic residues" evidence="1">
    <location>
        <begin position="1"/>
        <end position="23"/>
    </location>
</feature>
<organism evidence="2 3">
    <name type="scientific">Giardia muris</name>
    <dbReference type="NCBI Taxonomy" id="5742"/>
    <lineage>
        <taxon>Eukaryota</taxon>
        <taxon>Metamonada</taxon>
        <taxon>Diplomonadida</taxon>
        <taxon>Hexamitidae</taxon>
        <taxon>Giardiinae</taxon>
        <taxon>Giardia</taxon>
    </lineage>
</organism>
<feature type="region of interest" description="Disordered" evidence="1">
    <location>
        <begin position="1"/>
        <end position="159"/>
    </location>
</feature>
<proteinExistence type="predicted"/>
<sequence>MKRKSSVQDEQARTRQLREEVSSMEKLMGQGGLLSGSNVSKVSFSGLGTVSSSSSTSSKPKSRVSSAKGTSSVPIPAPRGTNAQGPIVAASSSSTAQAKTTKPRQSQISRPPPLKSPLPVVLSRPGSSTAPTSFGPPKSKPSSARASGTTTISSGVGGEGRQRVILATSTTPAKGVSGFGCNDFTLGRDIFTGAPSLACEMAIGDDSEVEPDLAVVKPEPAIDAARLEPPRPATAPPKVETAAAGCDSATPETSYFQMLEKAVVLKSLSDACLQKESPEERQARLLALVMQETGECDDEIAITKEDVLAELASLRESFSFTHGAG</sequence>
<protein>
    <submittedName>
        <fullName evidence="2">Uncharacterized protein</fullName>
    </submittedName>
</protein>
<evidence type="ECO:0000313" key="2">
    <source>
        <dbReference type="EMBL" id="TNJ28888.1"/>
    </source>
</evidence>
<dbReference type="AlphaFoldDB" id="A0A4Z1SZJ4"/>